<feature type="signal peptide" evidence="5">
    <location>
        <begin position="1"/>
        <end position="25"/>
    </location>
</feature>
<evidence type="ECO:0000256" key="5">
    <source>
        <dbReference type="SAM" id="SignalP"/>
    </source>
</evidence>
<comment type="caution">
    <text evidence="7">The sequence shown here is derived from an EMBL/GenBank/DDBJ whole genome shotgun (WGS) entry which is preliminary data.</text>
</comment>
<evidence type="ECO:0000313" key="8">
    <source>
        <dbReference type="Proteomes" id="UP000230914"/>
    </source>
</evidence>
<protein>
    <recommendedName>
        <fullName evidence="6">SD-repeat containing protein B domain-containing protein</fullName>
    </recommendedName>
</protein>
<feature type="non-terminal residue" evidence="7">
    <location>
        <position position="1538"/>
    </location>
</feature>
<dbReference type="EMBL" id="PDSL01000075">
    <property type="protein sequence ID" value="PIE31582.1"/>
    <property type="molecule type" value="Genomic_DNA"/>
</dbReference>
<evidence type="ECO:0000259" key="6">
    <source>
        <dbReference type="Pfam" id="PF17210"/>
    </source>
</evidence>
<feature type="region of interest" description="Disordered" evidence="4">
    <location>
        <begin position="1334"/>
        <end position="1357"/>
    </location>
</feature>
<gene>
    <name evidence="7" type="ORF">CSA55_05385</name>
</gene>
<keyword evidence="2" id="KW-0964">Secreted</keyword>
<dbReference type="SUPFAM" id="SSF117074">
    <property type="entry name" value="Hypothetical protein PA1324"/>
    <property type="match status" value="4"/>
</dbReference>
<dbReference type="InterPro" id="IPR013783">
    <property type="entry name" value="Ig-like_fold"/>
</dbReference>
<name>A0A2G6K9B8_9ACTN</name>
<evidence type="ECO:0000256" key="4">
    <source>
        <dbReference type="SAM" id="MobiDB-lite"/>
    </source>
</evidence>
<dbReference type="PANTHER" id="PTHR23303">
    <property type="entry name" value="CARBOXYPEPTIDASE REGULATORY REGION-CONTAINING"/>
    <property type="match status" value="1"/>
</dbReference>
<feature type="domain" description="SD-repeat containing protein B" evidence="6">
    <location>
        <begin position="1378"/>
        <end position="1484"/>
    </location>
</feature>
<comment type="subcellular location">
    <subcellularLocation>
        <location evidence="1">Secreted</location>
    </subcellularLocation>
</comment>
<sequence length="1538" mass="161814">MGRGIAAVLGVVGLAAGSIATPVYAAAEPAAPAADEVNGVVWVDRNKDGVNDADEIGFPGAIVTLIDEATGAAVATVTTGADGLYSFPGLTGGPYTVRVETDPATYPPPSNFLPTFTGPDQDVSQSAGDTRIGVATGVVPGSMINAAWSPRPELHVGAVAVVDGTPAFDLGGHGCGAATDEADAGYDCGPGNKQVRTQDIVATEWSVTANNFEDINHPEGPVVFEQTLYPAAGAVVTFKDIPAACKSANNGGFDVPPSAIIDNPDGTVTLRCNLGEYIEGAQKQFSTIIDVSNASPNGSTFTTDARVYMPDVNNLEIDRAKPETSPMEGPIKISAGPAYDASKAVESTRTTSLDIDRNGDGDTDDPGEQNVRGMYAMYFLNISQERRNGIEQIVQPITLGDAVTAIDSNGNPLGNFEYYITQCRPSQGYNGNHPRGKLGGAATELNSVIDSGTCTYSRPNPGDTDSAYQLTIDGADLSGASFPVTSATGQVDYSNGPFYVISHQIRVFVPLEVIDAENGSIDGTGEIKIKNHFTDFDPDGLSGTSNYNDGVEPGYCDSALNCNDMPDPTQPQSNNTKDATMTLTTKGSFSKYLRNNTNVYGTGNSYLPGQTSWHSGDSEVEPSEGLHGLLIFNNNGTNPLANPHVCDVFDNTVFQLSESSAVSSNGPAGEYAYVGMHKGTSNSGTWPDNFKVEYAVADLSGDDPLSGGSIDSSTGRYEGTWTAQAAASAQCGDASTTWYDDPTAVPGGIDAINMVRITPVDPTFALEGGEQIRGIVPLTVRDNFHGGPHDGDLIPVGTVLANYGNRAWERPDGSLNWLTPNYLPSPENSSTQGDRTTMSRVRIRLTKESLEPQAGYNQSASTLAGNQIVWQVNTSVQSTLATASPATNVVIIDELPEEVSYNASCTANYAGGTPPDLVKPNTNRDDAPEVGKTLLVWYMGDLPANQPVPPRIICTDSDPLVANNTPTTNYSEIRADNVVTPLPPRSDEHTINLEQLGSMKTSKKVDRALDPTSDGQIYTVAFSNFSSTSSTATPVVIDVFPWNGDGQGSLNERDPASNFTGTVTLAEVPTVAWTDDSVPGPGEDAMGVFWYSADDPATIDYNPDNNTSTWCSYDGTAFTMEVDNGGTCPATLADSTAFRFNSNYDLAPDGDVRQGMKITLTLDADGNDAGDFYANRFGVDSTTLPPEQFLRSNTVTVQVEGYALGDLVFIDVDDDGKYTEGTDLKGPKDLSVEVYLDDDGTPGPSAGDTLVKTVMTNEDGRWQADKIGSGDYYARIPAAEFAAGGKLAGYTVQPVGYEADANSNVNDPDGDHHAATPGTEEVDGVVTPIITLSATPGATNLDPATGDEPLGDNTGGLTASVNDDFTNYTLDMAFKTTASLGDRVWIDENGDGVQDPGEPGLNGATVTATWYGWDGVPGGGDDVVYTTTTDGDGDYKFENLPPGEYSVEITDVSSDLNPTYDLDGGNDSSTTVTLNPGQDRTDVDFGYRASFTLGDRVWLDVDADGKYDPAVDSVVPVGTTVLLMNADGSPTGLSTTTD</sequence>
<evidence type="ECO:0000256" key="3">
    <source>
        <dbReference type="ARBA" id="ARBA00022729"/>
    </source>
</evidence>
<feature type="compositionally biased region" description="Polar residues" evidence="4">
    <location>
        <begin position="570"/>
        <end position="579"/>
    </location>
</feature>
<dbReference type="Proteomes" id="UP000230914">
    <property type="component" value="Unassembled WGS sequence"/>
</dbReference>
<reference evidence="7 8" key="1">
    <citation type="submission" date="2017-10" db="EMBL/GenBank/DDBJ databases">
        <title>Novel microbial diversity and functional potential in the marine mammal oral microbiome.</title>
        <authorList>
            <person name="Dudek N.K."/>
            <person name="Sun C.L."/>
            <person name="Burstein D."/>
            <person name="Kantor R.S."/>
            <person name="Aliaga Goltsman D.S."/>
            <person name="Bik E.M."/>
            <person name="Thomas B.C."/>
            <person name="Banfield J.F."/>
            <person name="Relman D.A."/>
        </authorList>
    </citation>
    <scope>NUCLEOTIDE SEQUENCE [LARGE SCALE GENOMIC DNA]</scope>
    <source>
        <strain evidence="7">DOLJORAL78_61_10</strain>
    </source>
</reference>
<keyword evidence="3 5" id="KW-0732">Signal</keyword>
<dbReference type="GO" id="GO:0005576">
    <property type="term" value="C:extracellular region"/>
    <property type="evidence" value="ECO:0007669"/>
    <property type="project" value="UniProtKB-SubCell"/>
</dbReference>
<evidence type="ECO:0000256" key="2">
    <source>
        <dbReference type="ARBA" id="ARBA00022525"/>
    </source>
</evidence>
<dbReference type="PANTHER" id="PTHR23303:SF15">
    <property type="entry name" value="COLOSSIN-A"/>
    <property type="match status" value="1"/>
</dbReference>
<dbReference type="GO" id="GO:0005975">
    <property type="term" value="P:carbohydrate metabolic process"/>
    <property type="evidence" value="ECO:0007669"/>
    <property type="project" value="UniProtKB-ARBA"/>
</dbReference>
<feature type="region of interest" description="Disordered" evidence="4">
    <location>
        <begin position="339"/>
        <end position="370"/>
    </location>
</feature>
<dbReference type="Pfam" id="PF17210">
    <property type="entry name" value="SdrD_B"/>
    <property type="match status" value="2"/>
</dbReference>
<accession>A0A2G6K9B8</accession>
<dbReference type="Gene3D" id="2.60.40.10">
    <property type="entry name" value="Immunoglobulins"/>
    <property type="match status" value="3"/>
</dbReference>
<feature type="region of interest" description="Disordered" evidence="4">
    <location>
        <begin position="559"/>
        <end position="579"/>
    </location>
</feature>
<evidence type="ECO:0000256" key="1">
    <source>
        <dbReference type="ARBA" id="ARBA00004613"/>
    </source>
</evidence>
<organism evidence="7 8">
    <name type="scientific">Ilumatobacter coccineus</name>
    <dbReference type="NCBI Taxonomy" id="467094"/>
    <lineage>
        <taxon>Bacteria</taxon>
        <taxon>Bacillati</taxon>
        <taxon>Actinomycetota</taxon>
        <taxon>Acidimicrobiia</taxon>
        <taxon>Acidimicrobiales</taxon>
        <taxon>Ilumatobacteraceae</taxon>
        <taxon>Ilumatobacter</taxon>
    </lineage>
</organism>
<feature type="domain" description="SD-repeat containing protein B" evidence="6">
    <location>
        <begin position="40"/>
        <end position="107"/>
    </location>
</feature>
<dbReference type="InterPro" id="IPR051417">
    <property type="entry name" value="SDr/BOS_complex"/>
</dbReference>
<feature type="region of interest" description="Disordered" evidence="4">
    <location>
        <begin position="1299"/>
        <end position="1321"/>
    </location>
</feature>
<evidence type="ECO:0000313" key="7">
    <source>
        <dbReference type="EMBL" id="PIE31582.1"/>
    </source>
</evidence>
<dbReference type="InterPro" id="IPR033764">
    <property type="entry name" value="Sdr_B"/>
</dbReference>
<proteinExistence type="predicted"/>
<feature type="chain" id="PRO_5013620249" description="SD-repeat containing protein B domain-containing protein" evidence="5">
    <location>
        <begin position="26"/>
        <end position="1538"/>
    </location>
</feature>